<gene>
    <name evidence="2" type="ORF">E4P82_15715</name>
</gene>
<dbReference type="RefSeq" id="WP_169249782.1">
    <property type="nucleotide sequence ID" value="NZ_SPMZ01000051.1"/>
</dbReference>
<name>A0ABX1TMB0_9GAMM</name>
<dbReference type="Gene3D" id="3.10.129.10">
    <property type="entry name" value="Hotdog Thioesterase"/>
    <property type="match status" value="1"/>
</dbReference>
<dbReference type="Proteomes" id="UP000760480">
    <property type="component" value="Unassembled WGS sequence"/>
</dbReference>
<accession>A0ABX1TMB0</accession>
<dbReference type="SUPFAM" id="SSF54637">
    <property type="entry name" value="Thioesterase/thiol ester dehydrase-isomerase"/>
    <property type="match status" value="1"/>
</dbReference>
<proteinExistence type="predicted"/>
<protein>
    <submittedName>
        <fullName evidence="2">MaoC family dehydratase</fullName>
    </submittedName>
</protein>
<dbReference type="PANTHER" id="PTHR43437:SF3">
    <property type="entry name" value="HYDROXYACYL-THIOESTER DEHYDRATASE TYPE 2, MITOCHONDRIAL"/>
    <property type="match status" value="1"/>
</dbReference>
<feature type="domain" description="MaoC-like" evidence="1">
    <location>
        <begin position="27"/>
        <end position="130"/>
    </location>
</feature>
<organism evidence="2 3">
    <name type="scientific">Candidatus Competibacter phosphatis</name>
    <dbReference type="NCBI Taxonomy" id="221280"/>
    <lineage>
        <taxon>Bacteria</taxon>
        <taxon>Pseudomonadati</taxon>
        <taxon>Pseudomonadota</taxon>
        <taxon>Gammaproteobacteria</taxon>
        <taxon>Candidatus Competibacteraceae</taxon>
        <taxon>Candidatus Competibacter</taxon>
    </lineage>
</organism>
<dbReference type="Pfam" id="PF01575">
    <property type="entry name" value="MaoC_dehydratas"/>
    <property type="match status" value="1"/>
</dbReference>
<dbReference type="EMBL" id="SPMZ01000051">
    <property type="protein sequence ID" value="NMQ20513.1"/>
    <property type="molecule type" value="Genomic_DNA"/>
</dbReference>
<sequence>MYPTHEGYNDTLHGYYLEDLRIGMSASHAKTVTETDVVMFAGLTGDNNPIHCNEVFAAQTRFKGRIAHGMFCAGLISCVAGTRLPGPGAVYVDQQLRFTAPVRIGDTVTAVCTVQEIISERRRVIMSTTCTVADTVVVEGSATFVVNRRNS</sequence>
<evidence type="ECO:0000313" key="2">
    <source>
        <dbReference type="EMBL" id="NMQ20513.1"/>
    </source>
</evidence>
<reference evidence="2 3" key="1">
    <citation type="submission" date="2019-03" db="EMBL/GenBank/DDBJ databases">
        <title>Metabolic reconstructions from genomes of highly enriched 'Candidatus Accumulibacter' and 'Candidatus Competibacter' bioreactor populations.</title>
        <authorList>
            <person name="Annavajhala M.K."/>
            <person name="Welles L."/>
            <person name="Abbas B."/>
            <person name="Sorokin D."/>
            <person name="Park H."/>
            <person name="Van Loosdrecht M."/>
            <person name="Chandran K."/>
        </authorList>
    </citation>
    <scope>NUCLEOTIDE SEQUENCE [LARGE SCALE GENOMIC DNA]</scope>
    <source>
        <strain evidence="2 3">SBR_G</strain>
    </source>
</reference>
<dbReference type="InterPro" id="IPR050965">
    <property type="entry name" value="UPF0336/Enoyl-CoA_hydratase"/>
</dbReference>
<dbReference type="CDD" id="cd03449">
    <property type="entry name" value="R_hydratase"/>
    <property type="match status" value="1"/>
</dbReference>
<evidence type="ECO:0000259" key="1">
    <source>
        <dbReference type="Pfam" id="PF01575"/>
    </source>
</evidence>
<keyword evidence="3" id="KW-1185">Reference proteome</keyword>
<dbReference type="PANTHER" id="PTHR43437">
    <property type="entry name" value="HYDROXYACYL-THIOESTER DEHYDRATASE TYPE 2, MITOCHONDRIAL-RELATED"/>
    <property type="match status" value="1"/>
</dbReference>
<dbReference type="InterPro" id="IPR002539">
    <property type="entry name" value="MaoC-like_dom"/>
</dbReference>
<comment type="caution">
    <text evidence="2">The sequence shown here is derived from an EMBL/GenBank/DDBJ whole genome shotgun (WGS) entry which is preliminary data.</text>
</comment>
<dbReference type="InterPro" id="IPR003965">
    <property type="entry name" value="Fatty_acid_synthase"/>
</dbReference>
<dbReference type="InterPro" id="IPR029069">
    <property type="entry name" value="HotDog_dom_sf"/>
</dbReference>
<evidence type="ECO:0000313" key="3">
    <source>
        <dbReference type="Proteomes" id="UP000760480"/>
    </source>
</evidence>
<dbReference type="PRINTS" id="PR01483">
    <property type="entry name" value="FASYNTHASE"/>
</dbReference>